<reference evidence="1" key="2">
    <citation type="journal article" date="2019" name="Genome Biol. Evol.">
        <title>Day and night: Metabolic profiles and evolutionary relationships of six axenic non-marine cyanobacteria.</title>
        <authorList>
            <person name="Will S.E."/>
            <person name="Henke P."/>
            <person name="Boedeker C."/>
            <person name="Huang S."/>
            <person name="Brinkmann H."/>
            <person name="Rohde M."/>
            <person name="Jarek M."/>
            <person name="Friedl T."/>
            <person name="Seufert S."/>
            <person name="Schumacher M."/>
            <person name="Overmann J."/>
            <person name="Neumann-Schaal M."/>
            <person name="Petersen J."/>
        </authorList>
    </citation>
    <scope>NUCLEOTIDE SEQUENCE [LARGE SCALE GENOMIC DNA]</scope>
    <source>
        <strain evidence="1">PCC 7102</strain>
    </source>
</reference>
<evidence type="ECO:0000313" key="1">
    <source>
        <dbReference type="EMBL" id="RUT08436.1"/>
    </source>
</evidence>
<accession>A0A3S1CJ03</accession>
<name>A0A3S1CJ03_9CYAN</name>
<gene>
    <name evidence="1" type="ORF">DSM106972_016040</name>
</gene>
<evidence type="ECO:0000313" key="2">
    <source>
        <dbReference type="Proteomes" id="UP000271624"/>
    </source>
</evidence>
<dbReference type="AlphaFoldDB" id="A0A3S1CJ03"/>
<comment type="caution">
    <text evidence="1">The sequence shown here is derived from an EMBL/GenBank/DDBJ whole genome shotgun (WGS) entry which is preliminary data.</text>
</comment>
<protein>
    <submittedName>
        <fullName evidence="1">Uncharacterized protein</fullName>
    </submittedName>
</protein>
<dbReference type="EMBL" id="RSCL01000003">
    <property type="protein sequence ID" value="RUT08436.1"/>
    <property type="molecule type" value="Genomic_DNA"/>
</dbReference>
<reference evidence="1" key="1">
    <citation type="submission" date="2018-12" db="EMBL/GenBank/DDBJ databases">
        <authorList>
            <person name="Will S."/>
            <person name="Neumann-Schaal M."/>
            <person name="Henke P."/>
        </authorList>
    </citation>
    <scope>NUCLEOTIDE SEQUENCE</scope>
    <source>
        <strain evidence="1">PCC 7102</strain>
    </source>
</reference>
<keyword evidence="2" id="KW-1185">Reference proteome</keyword>
<dbReference type="OrthoDB" id="516798at2"/>
<dbReference type="Proteomes" id="UP000271624">
    <property type="component" value="Unassembled WGS sequence"/>
</dbReference>
<sequence>MNYSKSSFIDKGQLLLFKNWIKRRFISECDLQQLPPTVALAWSEAMREMSSYVTHEVVPFHRGGRDE</sequence>
<organism evidence="1 2">
    <name type="scientific">Dulcicalothrix desertica PCC 7102</name>
    <dbReference type="NCBI Taxonomy" id="232991"/>
    <lineage>
        <taxon>Bacteria</taxon>
        <taxon>Bacillati</taxon>
        <taxon>Cyanobacteriota</taxon>
        <taxon>Cyanophyceae</taxon>
        <taxon>Nostocales</taxon>
        <taxon>Calotrichaceae</taxon>
        <taxon>Dulcicalothrix</taxon>
    </lineage>
</organism>
<dbReference type="RefSeq" id="WP_127080240.1">
    <property type="nucleotide sequence ID" value="NZ_RSCL01000003.1"/>
</dbReference>
<proteinExistence type="predicted"/>